<reference evidence="2 3" key="1">
    <citation type="submission" date="2018-01" db="EMBL/GenBank/DDBJ databases">
        <authorList>
            <person name="Clerissi C."/>
        </authorList>
    </citation>
    <scope>NUCLEOTIDE SEQUENCE [LARGE SCALE GENOMIC DNA]</scope>
    <source>
        <strain evidence="2">Cupriavidus taiwanensis STM 6021</strain>
    </source>
</reference>
<organism evidence="2 3">
    <name type="scientific">Cupriavidus taiwanensis</name>
    <dbReference type="NCBI Taxonomy" id="164546"/>
    <lineage>
        <taxon>Bacteria</taxon>
        <taxon>Pseudomonadati</taxon>
        <taxon>Pseudomonadota</taxon>
        <taxon>Betaproteobacteria</taxon>
        <taxon>Burkholderiales</taxon>
        <taxon>Burkholderiaceae</taxon>
        <taxon>Cupriavidus</taxon>
    </lineage>
</organism>
<feature type="region of interest" description="Disordered" evidence="1">
    <location>
        <begin position="1"/>
        <end position="67"/>
    </location>
</feature>
<evidence type="ECO:0000313" key="3">
    <source>
        <dbReference type="Proteomes" id="UP000257139"/>
    </source>
</evidence>
<dbReference type="Proteomes" id="UP000257139">
    <property type="component" value="Chromosome CBM2594_b"/>
</dbReference>
<dbReference type="EMBL" id="LT978514">
    <property type="protein sequence ID" value="SPC21473.1"/>
    <property type="molecule type" value="Genomic_DNA"/>
</dbReference>
<evidence type="ECO:0000256" key="1">
    <source>
        <dbReference type="SAM" id="MobiDB-lite"/>
    </source>
</evidence>
<gene>
    <name evidence="2" type="ORF">CBM2594_B10577</name>
</gene>
<name>A0A7Z7JDL4_9BURK</name>
<accession>A0A7Z7JDL4</accession>
<feature type="compositionally biased region" description="Polar residues" evidence="1">
    <location>
        <begin position="1"/>
        <end position="11"/>
    </location>
</feature>
<proteinExistence type="predicted"/>
<evidence type="ECO:0000313" key="2">
    <source>
        <dbReference type="EMBL" id="SPC21473.1"/>
    </source>
</evidence>
<sequence length="67" mass="7146">MALRGAQTNSLGAKPKGRANSIGSKSGQKWEGRAAKPFIRGAMLRRRLRQSCPQSTSNRGPIGVQPA</sequence>
<protein>
    <submittedName>
        <fullName evidence="2">Uncharacterized protein</fullName>
    </submittedName>
</protein>
<dbReference type="AlphaFoldDB" id="A0A7Z7JDL4"/>